<dbReference type="Proteomes" id="UP000239895">
    <property type="component" value="Unassembled WGS sequence"/>
</dbReference>
<evidence type="ECO:0000313" key="2">
    <source>
        <dbReference type="Proteomes" id="UP000239895"/>
    </source>
</evidence>
<dbReference type="RefSeq" id="WP_258176972.1">
    <property type="nucleotide sequence ID" value="NZ_PVTX01000011.1"/>
</dbReference>
<organism evidence="1 2">
    <name type="scientific">Isoptericola halotolerans</name>
    <dbReference type="NCBI Taxonomy" id="300560"/>
    <lineage>
        <taxon>Bacteria</taxon>
        <taxon>Bacillati</taxon>
        <taxon>Actinomycetota</taxon>
        <taxon>Actinomycetes</taxon>
        <taxon>Micrococcales</taxon>
        <taxon>Promicromonosporaceae</taxon>
        <taxon>Isoptericola</taxon>
    </lineage>
</organism>
<reference evidence="1 2" key="1">
    <citation type="submission" date="2018-03" db="EMBL/GenBank/DDBJ databases">
        <title>Comparative analysis of microorganisms from saline springs in Andes Mountain Range, Colombia.</title>
        <authorList>
            <person name="Rubin E."/>
        </authorList>
    </citation>
    <scope>NUCLEOTIDE SEQUENCE [LARGE SCALE GENOMIC DNA]</scope>
    <source>
        <strain evidence="1 2">CG 23</strain>
    </source>
</reference>
<name>A0ABX5ED61_9MICO</name>
<sequence>MPEPDVQPLTFVAADDAAACDPVTGVCAVPASGHPTPEDDDGAR</sequence>
<protein>
    <submittedName>
        <fullName evidence="1">Uncharacterized protein</fullName>
    </submittedName>
</protein>
<keyword evidence="2" id="KW-1185">Reference proteome</keyword>
<proteinExistence type="predicted"/>
<dbReference type="EMBL" id="PVTX01000011">
    <property type="protein sequence ID" value="PRZ03996.1"/>
    <property type="molecule type" value="Genomic_DNA"/>
</dbReference>
<evidence type="ECO:0000313" key="1">
    <source>
        <dbReference type="EMBL" id="PRZ03996.1"/>
    </source>
</evidence>
<gene>
    <name evidence="1" type="ORF">BCL65_11130</name>
</gene>
<comment type="caution">
    <text evidence="1">The sequence shown here is derived from an EMBL/GenBank/DDBJ whole genome shotgun (WGS) entry which is preliminary data.</text>
</comment>
<accession>A0ABX5ED61</accession>